<accession>A0AAW1N892</accession>
<gene>
    <name evidence="1" type="ORF">QE152_g1751</name>
</gene>
<name>A0AAW1N892_POPJA</name>
<sequence length="194" mass="22333">MSVSSQKCYICGCTPKEMNDKTKLESKIDNPESNQYGLSPLHARIRSFECLLRIAYRLEVNKWQIRSTDDKQNVAERKKSVQEMFRDRMGLLVDVVKVGYGTTNDGNISCRFFFENPSESTAITGIDETLIKDFAILLQAVFSGYEIDENAFKNHATRTLERYLNLYPWYCIGHRIINHAILPIGQFTEDAQEC</sequence>
<evidence type="ECO:0000313" key="2">
    <source>
        <dbReference type="Proteomes" id="UP001458880"/>
    </source>
</evidence>
<evidence type="ECO:0000313" key="1">
    <source>
        <dbReference type="EMBL" id="KAK9753788.1"/>
    </source>
</evidence>
<proteinExistence type="predicted"/>
<organism evidence="1 2">
    <name type="scientific">Popillia japonica</name>
    <name type="common">Japanese beetle</name>
    <dbReference type="NCBI Taxonomy" id="7064"/>
    <lineage>
        <taxon>Eukaryota</taxon>
        <taxon>Metazoa</taxon>
        <taxon>Ecdysozoa</taxon>
        <taxon>Arthropoda</taxon>
        <taxon>Hexapoda</taxon>
        <taxon>Insecta</taxon>
        <taxon>Pterygota</taxon>
        <taxon>Neoptera</taxon>
        <taxon>Endopterygota</taxon>
        <taxon>Coleoptera</taxon>
        <taxon>Polyphaga</taxon>
        <taxon>Scarabaeiformia</taxon>
        <taxon>Scarabaeidae</taxon>
        <taxon>Rutelinae</taxon>
        <taxon>Popillia</taxon>
    </lineage>
</organism>
<keyword evidence="2" id="KW-1185">Reference proteome</keyword>
<protein>
    <submittedName>
        <fullName evidence="1">Uncharacterized protein</fullName>
    </submittedName>
</protein>
<reference evidence="1 2" key="1">
    <citation type="journal article" date="2024" name="BMC Genomics">
        <title>De novo assembly and annotation of Popillia japonica's genome with initial clues to its potential as an invasive pest.</title>
        <authorList>
            <person name="Cucini C."/>
            <person name="Boschi S."/>
            <person name="Funari R."/>
            <person name="Cardaioli E."/>
            <person name="Iannotti N."/>
            <person name="Marturano G."/>
            <person name="Paoli F."/>
            <person name="Bruttini M."/>
            <person name="Carapelli A."/>
            <person name="Frati F."/>
            <person name="Nardi F."/>
        </authorList>
    </citation>
    <scope>NUCLEOTIDE SEQUENCE [LARGE SCALE GENOMIC DNA]</scope>
    <source>
        <strain evidence="1">DMR45628</strain>
    </source>
</reference>
<dbReference type="AlphaFoldDB" id="A0AAW1N892"/>
<dbReference type="Proteomes" id="UP001458880">
    <property type="component" value="Unassembled WGS sequence"/>
</dbReference>
<comment type="caution">
    <text evidence="1">The sequence shown here is derived from an EMBL/GenBank/DDBJ whole genome shotgun (WGS) entry which is preliminary data.</text>
</comment>
<dbReference type="EMBL" id="JASPKY010000010">
    <property type="protein sequence ID" value="KAK9753788.1"/>
    <property type="molecule type" value="Genomic_DNA"/>
</dbReference>